<dbReference type="GO" id="GO:0046872">
    <property type="term" value="F:metal ion binding"/>
    <property type="evidence" value="ECO:0007669"/>
    <property type="project" value="UniProtKB-UniRule"/>
</dbReference>
<reference evidence="6" key="1">
    <citation type="submission" date="2022-12" db="EMBL/GenBank/DDBJ databases">
        <authorList>
            <person name="Petersen C."/>
        </authorList>
    </citation>
    <scope>NUCLEOTIDE SEQUENCE</scope>
    <source>
        <strain evidence="6">IBT 29677</strain>
    </source>
</reference>
<dbReference type="GeneID" id="81364118"/>
<feature type="binding site" description="proximal binding residue" evidence="4">
    <location>
        <position position="362"/>
    </location>
    <ligand>
        <name>heme b</name>
        <dbReference type="ChEBI" id="CHEBI:60344"/>
    </ligand>
    <ligandPart>
        <name>Fe</name>
        <dbReference type="ChEBI" id="CHEBI:18248"/>
    </ligandPart>
</feature>
<dbReference type="GO" id="GO:0033754">
    <property type="term" value="F:indoleamine 2,3-dioxygenase activity"/>
    <property type="evidence" value="ECO:0007669"/>
    <property type="project" value="UniProtKB-EC"/>
</dbReference>
<dbReference type="EMBL" id="JAPZBU010000003">
    <property type="protein sequence ID" value="KAJ5413874.1"/>
    <property type="molecule type" value="Genomic_DNA"/>
</dbReference>
<comment type="similarity">
    <text evidence="1 5">Belongs to the indoleamine 2,3-dioxygenase family.</text>
</comment>
<keyword evidence="5" id="KW-0223">Dioxygenase</keyword>
<dbReference type="GO" id="GO:0005737">
    <property type="term" value="C:cytoplasm"/>
    <property type="evidence" value="ECO:0007669"/>
    <property type="project" value="TreeGrafter"/>
</dbReference>
<keyword evidence="3 4" id="KW-0408">Iron</keyword>
<dbReference type="PANTHER" id="PTHR28657:SF5">
    <property type="entry name" value="INDOLEAMINE 2,3-DIOXYGENASE"/>
    <property type="match status" value="1"/>
</dbReference>
<dbReference type="Gene3D" id="1.20.58.480">
    <property type="match status" value="1"/>
</dbReference>
<evidence type="ECO:0000313" key="6">
    <source>
        <dbReference type="EMBL" id="KAJ5413874.1"/>
    </source>
</evidence>
<gene>
    <name evidence="6" type="ORF">N7509_000501</name>
</gene>
<comment type="caution">
    <text evidence="6">The sequence shown here is derived from an EMBL/GenBank/DDBJ whole genome shotgun (WGS) entry which is preliminary data.</text>
</comment>
<reference evidence="6" key="2">
    <citation type="journal article" date="2023" name="IMA Fungus">
        <title>Comparative genomic study of the Penicillium genus elucidates a diverse pangenome and 15 lateral gene transfer events.</title>
        <authorList>
            <person name="Petersen C."/>
            <person name="Sorensen T."/>
            <person name="Nielsen M.R."/>
            <person name="Sondergaard T.E."/>
            <person name="Sorensen J.L."/>
            <person name="Fitzpatrick D.A."/>
            <person name="Frisvad J.C."/>
            <person name="Nielsen K.L."/>
        </authorList>
    </citation>
    <scope>NUCLEOTIDE SEQUENCE</scope>
    <source>
        <strain evidence="6">IBT 29677</strain>
    </source>
</reference>
<evidence type="ECO:0000256" key="5">
    <source>
        <dbReference type="RuleBase" id="RU369119"/>
    </source>
</evidence>
<comment type="catalytic activity">
    <reaction evidence="5">
        <text>L-tryptophan + O2 = N-formyl-L-kynurenine</text>
        <dbReference type="Rhea" id="RHEA:24536"/>
        <dbReference type="ChEBI" id="CHEBI:15379"/>
        <dbReference type="ChEBI" id="CHEBI:57912"/>
        <dbReference type="ChEBI" id="CHEBI:58629"/>
    </reaction>
</comment>
<evidence type="ECO:0000313" key="7">
    <source>
        <dbReference type="Proteomes" id="UP001147747"/>
    </source>
</evidence>
<dbReference type="GO" id="GO:0034354">
    <property type="term" value="P:'de novo' NAD+ biosynthetic process from L-tryptophan"/>
    <property type="evidence" value="ECO:0007669"/>
    <property type="project" value="TreeGrafter"/>
</dbReference>
<dbReference type="GO" id="GO:0020037">
    <property type="term" value="F:heme binding"/>
    <property type="evidence" value="ECO:0007669"/>
    <property type="project" value="UniProtKB-UniRule"/>
</dbReference>
<dbReference type="EC" id="1.13.11.52" evidence="5"/>
<protein>
    <recommendedName>
        <fullName evidence="5">Indoleamine 2,3-dioxygenase</fullName>
        <ecNumber evidence="5">1.13.11.52</ecNumber>
    </recommendedName>
</protein>
<dbReference type="InterPro" id="IPR037217">
    <property type="entry name" value="Trp/Indoleamine_2_3_dOase-like"/>
</dbReference>
<dbReference type="Proteomes" id="UP001147747">
    <property type="component" value="Unassembled WGS sequence"/>
</dbReference>
<evidence type="ECO:0000256" key="3">
    <source>
        <dbReference type="ARBA" id="ARBA00023004"/>
    </source>
</evidence>
<evidence type="ECO:0000256" key="1">
    <source>
        <dbReference type="ARBA" id="ARBA00007119"/>
    </source>
</evidence>
<keyword evidence="7" id="KW-1185">Reference proteome</keyword>
<proteinExistence type="inferred from homology"/>
<dbReference type="RefSeq" id="XP_056493720.1">
    <property type="nucleotide sequence ID" value="XM_056625138.1"/>
</dbReference>
<dbReference type="SUPFAM" id="SSF140959">
    <property type="entry name" value="Indolic compounds 2,3-dioxygenase-like"/>
    <property type="match status" value="1"/>
</dbReference>
<keyword evidence="5" id="KW-0560">Oxidoreductase</keyword>
<dbReference type="PROSITE" id="PS00876">
    <property type="entry name" value="IDO_1"/>
    <property type="match status" value="1"/>
</dbReference>
<sequence>MALGTLKLSDYDISPQFGFLPCDVIGIPPLGLYYKPWQDISENLPNLLASNRLRAEVDGLPILSCKDLRSIPEQRRAYSILAFISQAYIWAENLPAKRIPPSVSIPFLSICKSLNLPPVATPDRLDNLATLTTFTGAIDESWFYLISVAIEAKGGPLIASAVEATNLSRAGRTDLVAIQLDKLAAGIVDLKTVLQRIYENCDPHFFSNKLRRFLAGSKNMAKFGLPDGVIFDEGTGNVRTVKLSGGSNAQSSLFQFFDVALGVTHRVGECGGAHQKNKISNRDTVASPGNLEDGCRHVKTVNDQNYLSEIRQYMPERHRQFLDDFAAVANIRQFVENNLQNEALVLAYDACISALVQFRNTHMAIVSQYVIAPAQVKAVHQHQSDPTTIHLYGTGGTALIPFLRLVRNETRESAINGNCTAR</sequence>
<dbReference type="AlphaFoldDB" id="A0A9W9WAC9"/>
<dbReference type="OrthoDB" id="540174at2759"/>
<dbReference type="InterPro" id="IPR000898">
    <property type="entry name" value="Indolamine_dOase"/>
</dbReference>
<dbReference type="PANTHER" id="PTHR28657">
    <property type="entry name" value="INDOLEAMINE 2,3-DIOXYGENASE"/>
    <property type="match status" value="1"/>
</dbReference>
<dbReference type="Pfam" id="PF01231">
    <property type="entry name" value="IDO"/>
    <property type="match status" value="1"/>
</dbReference>
<evidence type="ECO:0000256" key="2">
    <source>
        <dbReference type="ARBA" id="ARBA00022723"/>
    </source>
</evidence>
<organism evidence="6 7">
    <name type="scientific">Penicillium cosmopolitanum</name>
    <dbReference type="NCBI Taxonomy" id="1131564"/>
    <lineage>
        <taxon>Eukaryota</taxon>
        <taxon>Fungi</taxon>
        <taxon>Dikarya</taxon>
        <taxon>Ascomycota</taxon>
        <taxon>Pezizomycotina</taxon>
        <taxon>Eurotiomycetes</taxon>
        <taxon>Eurotiomycetidae</taxon>
        <taxon>Eurotiales</taxon>
        <taxon>Aspergillaceae</taxon>
        <taxon>Penicillium</taxon>
    </lineage>
</organism>
<comment type="function">
    <text evidence="5">Produces N-formyl-kynurenine through the oxidation of tryptophan.</text>
</comment>
<dbReference type="GO" id="GO:0019441">
    <property type="term" value="P:L-tryptophan catabolic process to kynurenine"/>
    <property type="evidence" value="ECO:0007669"/>
    <property type="project" value="UniProtKB-UniRule"/>
</dbReference>
<accession>A0A9W9WAC9</accession>
<evidence type="ECO:0000256" key="4">
    <source>
        <dbReference type="PIRSR" id="PIRSR600898-1"/>
    </source>
</evidence>
<keyword evidence="4 5" id="KW-0349">Heme</keyword>
<keyword evidence="2 4" id="KW-0479">Metal-binding</keyword>
<name>A0A9W9WAC9_9EURO</name>